<feature type="compositionally biased region" description="Polar residues" evidence="1">
    <location>
        <begin position="661"/>
        <end position="674"/>
    </location>
</feature>
<feature type="region of interest" description="Disordered" evidence="1">
    <location>
        <begin position="888"/>
        <end position="928"/>
    </location>
</feature>
<dbReference type="EMBL" id="JAEUBG010004581">
    <property type="protein sequence ID" value="KAH3681126.1"/>
    <property type="molecule type" value="Genomic_DNA"/>
</dbReference>
<feature type="domain" description="DNA replication regulator Sld3 C-terminal" evidence="2">
    <location>
        <begin position="311"/>
        <end position="717"/>
    </location>
</feature>
<protein>
    <recommendedName>
        <fullName evidence="2">DNA replication regulator Sld3 C-terminal domain-containing protein</fullName>
    </recommendedName>
</protein>
<evidence type="ECO:0000256" key="1">
    <source>
        <dbReference type="SAM" id="MobiDB-lite"/>
    </source>
</evidence>
<feature type="compositionally biased region" description="Low complexity" evidence="1">
    <location>
        <begin position="613"/>
        <end position="643"/>
    </location>
</feature>
<feature type="region of interest" description="Disordered" evidence="1">
    <location>
        <begin position="782"/>
        <end position="867"/>
    </location>
</feature>
<dbReference type="Gene3D" id="1.20.58.2130">
    <property type="match status" value="1"/>
</dbReference>
<feature type="compositionally biased region" description="Acidic residues" evidence="1">
    <location>
        <begin position="512"/>
        <end position="521"/>
    </location>
</feature>
<dbReference type="GO" id="GO:0006270">
    <property type="term" value="P:DNA replication initiation"/>
    <property type="evidence" value="ECO:0007669"/>
    <property type="project" value="InterPro"/>
</dbReference>
<feature type="compositionally biased region" description="Polar residues" evidence="1">
    <location>
        <begin position="915"/>
        <end position="928"/>
    </location>
</feature>
<accession>A0A9P8TK02</accession>
<proteinExistence type="predicted"/>
<dbReference type="Pfam" id="PF08639">
    <property type="entry name" value="Sld3_STD"/>
    <property type="match status" value="1"/>
</dbReference>
<reference evidence="3" key="1">
    <citation type="journal article" date="2021" name="Open Biol.">
        <title>Shared evolutionary footprints suggest mitochondrial oxidative damage underlies multiple complex I losses in fungi.</title>
        <authorList>
            <person name="Schikora-Tamarit M.A."/>
            <person name="Marcet-Houben M."/>
            <person name="Nosek J."/>
            <person name="Gabaldon T."/>
        </authorList>
    </citation>
    <scope>NUCLEOTIDE SEQUENCE</scope>
    <source>
        <strain evidence="3">CBS2887</strain>
    </source>
</reference>
<feature type="compositionally biased region" description="Polar residues" evidence="1">
    <location>
        <begin position="494"/>
        <end position="507"/>
    </location>
</feature>
<feature type="region of interest" description="Disordered" evidence="1">
    <location>
        <begin position="486"/>
        <end position="554"/>
    </location>
</feature>
<dbReference type="Proteomes" id="UP000774326">
    <property type="component" value="Unassembled WGS sequence"/>
</dbReference>
<sequence>MSTEPTAATTTTITESERKTILIRPKVSTSRSGSSTQPNLQLTFLYALSGSLAAVSQVLKPNANGTTSGKTRYLRIKDQQVLQLMDQDQQWAVQYVSCDSPQVMIPTVGTKPLGKPSFGVLCKVSDDGCFVMKTVSKLPLRSKQKHSLPFRTLSTLDKPTLNTAWKEKSDTSVKHNDFKLSMTPPNLLNNSPEKEHQTPFEYFGDKYYENLYELNIPLTYFVKSSFTRLFNMCGKDRLKYSGVLKRFVITEEAYLQRHDLQRNGVMNQSLTKTTSELKYQGKFIERHFNLLDLHEKFTNPAMIDILRFFEVKELQLQILVVMEIIFVEKLDRLELFDERARREKQSKQKKKKSIKLGKMKNFQKVLIPSLATSKSNIQDSNSSSLRMSSPPIFETIDYNLHLEELLEKSLYAGQILGRRPVGFNDLTDGTASSGATASNSDDNSSSTNPIKLDKFINRIAVPFFDKKCPNTLRFIISKIKGTDREASSGRVRTKSVTKLSVGGSNVATPETVIEEDEEDEATTPRDDLGSDLSVRSTVSNPNAPPKLPALKRSTLKDHFQASTLKRTTSDLLSRQASFTSLNLAKKQMISFQDVERPDKKKDSDKKRSEHSMKPSSSESKSKSNAKAPKLSRSSSAKSLSSTKMKSEISFGKSIGKPQAPVIQSQPPQSFTQVEATPMKKNKSMIDLDESIRLAPPPSFKRSLTSLTQPQLTSNTLKVLSERNGPTTVDEAEITIDSSPIGSSLMMIDSSPIAVTTTERPLQPTLRPNNQVLISSSPLKDILGSAMSEDPHEDESNQSPLAKRRKITPGSKLNFRSSSISSSPPSTSNNTVKKISYAPPPKLQIISNNNNNNPSDFDPIKTPPTSSHSFGNSTMTLETIMDTPISSTRLNRHQRSQNTISNGSMDPTDDAIADTVTASASSSLNRLNT</sequence>
<feature type="compositionally biased region" description="Basic and acidic residues" evidence="1">
    <location>
        <begin position="593"/>
        <end position="612"/>
    </location>
</feature>
<organism evidence="3 4">
    <name type="scientific">Wickerhamomyces pijperi</name>
    <name type="common">Yeast</name>
    <name type="synonym">Pichia pijperi</name>
    <dbReference type="NCBI Taxonomy" id="599730"/>
    <lineage>
        <taxon>Eukaryota</taxon>
        <taxon>Fungi</taxon>
        <taxon>Dikarya</taxon>
        <taxon>Ascomycota</taxon>
        <taxon>Saccharomycotina</taxon>
        <taxon>Saccharomycetes</taxon>
        <taxon>Phaffomycetales</taxon>
        <taxon>Wickerhamomycetaceae</taxon>
        <taxon>Wickerhamomyces</taxon>
    </lineage>
</organism>
<name>A0A9P8TK02_WICPI</name>
<gene>
    <name evidence="3" type="ORF">WICPIJ_007901</name>
</gene>
<dbReference type="AlphaFoldDB" id="A0A9P8TK02"/>
<keyword evidence="4" id="KW-1185">Reference proteome</keyword>
<evidence type="ECO:0000313" key="3">
    <source>
        <dbReference type="EMBL" id="KAH3681126.1"/>
    </source>
</evidence>
<dbReference type="InterPro" id="IPR042511">
    <property type="entry name" value="Sld3"/>
</dbReference>
<feature type="compositionally biased region" description="Polar residues" evidence="1">
    <location>
        <begin position="895"/>
        <end position="904"/>
    </location>
</feature>
<dbReference type="PANTHER" id="PTHR28067">
    <property type="entry name" value="DNA REPLICATION REGULATOR SLD3"/>
    <property type="match status" value="1"/>
</dbReference>
<feature type="region of interest" description="Disordered" evidence="1">
    <location>
        <begin position="590"/>
        <end position="677"/>
    </location>
</feature>
<reference evidence="3" key="2">
    <citation type="submission" date="2021-01" db="EMBL/GenBank/DDBJ databases">
        <authorList>
            <person name="Schikora-Tamarit M.A."/>
        </authorList>
    </citation>
    <scope>NUCLEOTIDE SEQUENCE</scope>
    <source>
        <strain evidence="3">CBS2887</strain>
    </source>
</reference>
<dbReference type="OrthoDB" id="5395343at2759"/>
<feature type="compositionally biased region" description="Low complexity" evidence="1">
    <location>
        <begin position="816"/>
        <end position="830"/>
    </location>
</feature>
<dbReference type="InterPro" id="IPR013948">
    <property type="entry name" value="DNA_replication_reg_Sld3_C"/>
</dbReference>
<evidence type="ECO:0000259" key="2">
    <source>
        <dbReference type="Pfam" id="PF08639"/>
    </source>
</evidence>
<dbReference type="PANTHER" id="PTHR28067:SF1">
    <property type="entry name" value="DNA REPLICATION REGULATOR SLD3"/>
    <property type="match status" value="1"/>
</dbReference>
<evidence type="ECO:0000313" key="4">
    <source>
        <dbReference type="Proteomes" id="UP000774326"/>
    </source>
</evidence>
<dbReference type="GO" id="GO:0031261">
    <property type="term" value="C:DNA replication preinitiation complex"/>
    <property type="evidence" value="ECO:0007669"/>
    <property type="project" value="TreeGrafter"/>
</dbReference>
<comment type="caution">
    <text evidence="3">The sequence shown here is derived from an EMBL/GenBank/DDBJ whole genome shotgun (WGS) entry which is preliminary data.</text>
</comment>